<feature type="region of interest" description="Disordered" evidence="6">
    <location>
        <begin position="53"/>
        <end position="72"/>
    </location>
</feature>
<dbReference type="InterPro" id="IPR011011">
    <property type="entry name" value="Znf_FYVE_PHD"/>
</dbReference>
<dbReference type="InterPro" id="IPR019787">
    <property type="entry name" value="Znf_PHD-finger"/>
</dbReference>
<keyword evidence="1" id="KW-0479">Metal-binding</keyword>
<dbReference type="Proteomes" id="UP000037510">
    <property type="component" value="Unassembled WGS sequence"/>
</dbReference>
<comment type="caution">
    <text evidence="8">The sequence shown here is derived from an EMBL/GenBank/DDBJ whole genome shotgun (WGS) entry which is preliminary data.</text>
</comment>
<reference evidence="8 9" key="1">
    <citation type="journal article" date="2015" name="Genome Biol. Evol.">
        <title>The genome of winter moth (Operophtera brumata) provides a genomic perspective on sexual dimorphism and phenology.</title>
        <authorList>
            <person name="Derks M.F."/>
            <person name="Smit S."/>
            <person name="Salis L."/>
            <person name="Schijlen E."/>
            <person name="Bossers A."/>
            <person name="Mateman C."/>
            <person name="Pijl A.S."/>
            <person name="de Ridder D."/>
            <person name="Groenen M.A."/>
            <person name="Visser M.E."/>
            <person name="Megens H.J."/>
        </authorList>
    </citation>
    <scope>NUCLEOTIDE SEQUENCE [LARGE SCALE GENOMIC DNA]</scope>
    <source>
        <strain evidence="8">WM2013NL</strain>
        <tissue evidence="8">Head and thorax</tissue>
    </source>
</reference>
<dbReference type="InterPro" id="IPR057251">
    <property type="entry name" value="FP_C"/>
</dbReference>
<organism evidence="8 9">
    <name type="scientific">Operophtera brumata</name>
    <name type="common">Winter moth</name>
    <name type="synonym">Phalaena brumata</name>
    <dbReference type="NCBI Taxonomy" id="104452"/>
    <lineage>
        <taxon>Eukaryota</taxon>
        <taxon>Metazoa</taxon>
        <taxon>Ecdysozoa</taxon>
        <taxon>Arthropoda</taxon>
        <taxon>Hexapoda</taxon>
        <taxon>Insecta</taxon>
        <taxon>Pterygota</taxon>
        <taxon>Neoptera</taxon>
        <taxon>Endopterygota</taxon>
        <taxon>Lepidoptera</taxon>
        <taxon>Glossata</taxon>
        <taxon>Ditrysia</taxon>
        <taxon>Geometroidea</taxon>
        <taxon>Geometridae</taxon>
        <taxon>Larentiinae</taxon>
        <taxon>Operophtera</taxon>
    </lineage>
</organism>
<evidence type="ECO:0000256" key="2">
    <source>
        <dbReference type="ARBA" id="ARBA00022771"/>
    </source>
</evidence>
<feature type="domain" description="PHD-type" evidence="7">
    <location>
        <begin position="1"/>
        <end position="51"/>
    </location>
</feature>
<dbReference type="CDD" id="cd15489">
    <property type="entry name" value="PHD_SF"/>
    <property type="match status" value="1"/>
</dbReference>
<sequence length="337" mass="36941">MLKCAACGKFLASNEATPCSVCPSLYHKECVGVPETALMSGEWACPGCKKKVRKGDSTPVKGSGSQDAEVATSRRAAARAAALAPPPPGVGVGPGFEVQGLRHELAECMVEMREFRKEIAEFRVSVAGISARMDGIEDRLEAVEQRHAGPAAVEVAELERTVMQLKLELNDREQEALMSDIEIGHLPEEKGENVLHAVTVLAAKLGVALEERDVVFAERLGVTQGAGAGAEAPRERRVVVRLARHHLRDQLLQAARVRRSLTATDAGSAAPQRRIFVNERLTRVNRQLFHHVREECRRLQWRYSWTRRGRIYARQGDGKPAHPIRSVADVARVFGSG</sequence>
<dbReference type="SMART" id="SM00249">
    <property type="entry name" value="PHD"/>
    <property type="match status" value="1"/>
</dbReference>
<evidence type="ECO:0000259" key="7">
    <source>
        <dbReference type="PROSITE" id="PS50016"/>
    </source>
</evidence>
<dbReference type="AlphaFoldDB" id="A0A0L7LUR8"/>
<dbReference type="EMBL" id="JTDY01000042">
    <property type="protein sequence ID" value="KOB79218.1"/>
    <property type="molecule type" value="Genomic_DNA"/>
</dbReference>
<keyword evidence="5" id="KW-0175">Coiled coil</keyword>
<dbReference type="Pfam" id="PF25298">
    <property type="entry name" value="Baculo_FP_2nd"/>
    <property type="match status" value="1"/>
</dbReference>
<evidence type="ECO:0000256" key="4">
    <source>
        <dbReference type="PROSITE-ProRule" id="PRU00146"/>
    </source>
</evidence>
<dbReference type="InterPro" id="IPR013083">
    <property type="entry name" value="Znf_RING/FYVE/PHD"/>
</dbReference>
<name>A0A0L7LUR8_OPEBR</name>
<gene>
    <name evidence="8" type="ORF">OBRU01_00801</name>
</gene>
<evidence type="ECO:0000313" key="9">
    <source>
        <dbReference type="Proteomes" id="UP000037510"/>
    </source>
</evidence>
<evidence type="ECO:0000256" key="1">
    <source>
        <dbReference type="ARBA" id="ARBA00022723"/>
    </source>
</evidence>
<evidence type="ECO:0000313" key="8">
    <source>
        <dbReference type="EMBL" id="KOB79218.1"/>
    </source>
</evidence>
<dbReference type="Gene3D" id="3.30.40.10">
    <property type="entry name" value="Zinc/RING finger domain, C3HC4 (zinc finger)"/>
    <property type="match status" value="1"/>
</dbReference>
<evidence type="ECO:0000256" key="6">
    <source>
        <dbReference type="SAM" id="MobiDB-lite"/>
    </source>
</evidence>
<evidence type="ECO:0000256" key="3">
    <source>
        <dbReference type="ARBA" id="ARBA00022833"/>
    </source>
</evidence>
<dbReference type="Pfam" id="PF00628">
    <property type="entry name" value="PHD"/>
    <property type="match status" value="1"/>
</dbReference>
<dbReference type="GO" id="GO:0008270">
    <property type="term" value="F:zinc ion binding"/>
    <property type="evidence" value="ECO:0007669"/>
    <property type="project" value="UniProtKB-KW"/>
</dbReference>
<dbReference type="PROSITE" id="PS50016">
    <property type="entry name" value="ZF_PHD_2"/>
    <property type="match status" value="1"/>
</dbReference>
<accession>A0A0L7LUR8</accession>
<keyword evidence="3" id="KW-0862">Zinc</keyword>
<keyword evidence="9" id="KW-1185">Reference proteome</keyword>
<protein>
    <submittedName>
        <fullName evidence="8">Zinc finger DNA binding protein</fullName>
    </submittedName>
</protein>
<evidence type="ECO:0000256" key="5">
    <source>
        <dbReference type="SAM" id="Coils"/>
    </source>
</evidence>
<proteinExistence type="predicted"/>
<keyword evidence="2 4" id="KW-0863">Zinc-finger</keyword>
<feature type="coiled-coil region" evidence="5">
    <location>
        <begin position="98"/>
        <end position="175"/>
    </location>
</feature>
<dbReference type="SUPFAM" id="SSF57903">
    <property type="entry name" value="FYVE/PHD zinc finger"/>
    <property type="match status" value="1"/>
</dbReference>
<dbReference type="InterPro" id="IPR001965">
    <property type="entry name" value="Znf_PHD"/>
</dbReference>